<evidence type="ECO:0000256" key="13">
    <source>
        <dbReference type="SAM" id="Phobius"/>
    </source>
</evidence>
<evidence type="ECO:0000313" key="14">
    <source>
        <dbReference type="EMBL" id="CAH1730438.1"/>
    </source>
</evidence>
<organism evidence="14 15">
    <name type="scientific">Chironomus riparius</name>
    <dbReference type="NCBI Taxonomy" id="315576"/>
    <lineage>
        <taxon>Eukaryota</taxon>
        <taxon>Metazoa</taxon>
        <taxon>Ecdysozoa</taxon>
        <taxon>Arthropoda</taxon>
        <taxon>Hexapoda</taxon>
        <taxon>Insecta</taxon>
        <taxon>Pterygota</taxon>
        <taxon>Neoptera</taxon>
        <taxon>Endopterygota</taxon>
        <taxon>Diptera</taxon>
        <taxon>Nematocera</taxon>
        <taxon>Chironomoidea</taxon>
        <taxon>Chironomidae</taxon>
        <taxon>Chironominae</taxon>
        <taxon>Chironomus</taxon>
    </lineage>
</organism>
<evidence type="ECO:0000256" key="4">
    <source>
        <dbReference type="ARBA" id="ARBA00022461"/>
    </source>
</evidence>
<dbReference type="AlphaFoldDB" id="A0A9P0J4L0"/>
<proteinExistence type="inferred from homology"/>
<keyword evidence="9 13" id="KW-0472">Membrane</keyword>
<dbReference type="Proteomes" id="UP001153620">
    <property type="component" value="Chromosome 3"/>
</dbReference>
<evidence type="ECO:0000256" key="2">
    <source>
        <dbReference type="ARBA" id="ARBA00007193"/>
    </source>
</evidence>
<comment type="similarity">
    <text evidence="2 12">Belongs to the amiloride-sensitive sodium channel (TC 1.A.6) family.</text>
</comment>
<evidence type="ECO:0000256" key="8">
    <source>
        <dbReference type="ARBA" id="ARBA00023065"/>
    </source>
</evidence>
<dbReference type="PANTHER" id="PTHR11690">
    <property type="entry name" value="AMILORIDE-SENSITIVE SODIUM CHANNEL-RELATED"/>
    <property type="match status" value="1"/>
</dbReference>
<reference evidence="14" key="2">
    <citation type="submission" date="2022-10" db="EMBL/GenBank/DDBJ databases">
        <authorList>
            <consortium name="ENA_rothamsted_submissions"/>
            <consortium name="culmorum"/>
            <person name="King R."/>
        </authorList>
    </citation>
    <scope>NUCLEOTIDE SEQUENCE</scope>
</reference>
<dbReference type="PROSITE" id="PS01206">
    <property type="entry name" value="ASC"/>
    <property type="match status" value="1"/>
</dbReference>
<keyword evidence="8 12" id="KW-0406">Ion transport</keyword>
<sequence length="542" mass="63348">MVIFKRKYSAKAVPVPWELIDSYSKESTIHGIKYLGEKKQHWLERVFWISVFVISVSFCIKNMMTIYEKREEKPVMVSQSKLLSPTFNIPFPAITICPEMKAKCNKLNMTDAISRKDQIFTAEESKRIAAMSHVCDNLAYEEKAENRTDNINIIKLLDEMSFSQNDIFEKCRYASWKFEDCDKIFDKILTDVGICYSFNMLSYKDYVDKTSMHPDLHVPKHDFKSSWFLDKDYDSAEINIYPRRVMGAGLQSGLSVQFKFNSTMLCSSCVSGINGFRVSLHMPVESPQISKQFYNVPFQRETNLIVKPDMIYSSKDTKNYLPEKRGCYFIKERKLKYFKIYSKTNCDLECKADYIMRKCGCVKFSMPHTNDSDVCDNSKLECVHQAELNFTTEESQKNLMELKLKRDIKHGKATKNDPRKKAIEEMVSCNCLPSCTSISYNVEISQTDYDAVKDEFSYANLNIYFKEPYFSRLKRYEIYGWSDFLSNSGGLLGLFMGCSVLSFIEILYHIVLYFVRKVRKQWNKKKTDSQRMPEETVTIERF</sequence>
<comment type="subcellular location">
    <subcellularLocation>
        <location evidence="1">Membrane</location>
        <topology evidence="1">Multi-pass membrane protein</topology>
    </subcellularLocation>
</comment>
<evidence type="ECO:0000256" key="12">
    <source>
        <dbReference type="RuleBase" id="RU000679"/>
    </source>
</evidence>
<dbReference type="EMBL" id="OU895879">
    <property type="protein sequence ID" value="CAH1730438.1"/>
    <property type="molecule type" value="Genomic_DNA"/>
</dbReference>
<evidence type="ECO:0000256" key="11">
    <source>
        <dbReference type="ARBA" id="ARBA00023303"/>
    </source>
</evidence>
<evidence type="ECO:0000256" key="10">
    <source>
        <dbReference type="ARBA" id="ARBA00023201"/>
    </source>
</evidence>
<evidence type="ECO:0000256" key="7">
    <source>
        <dbReference type="ARBA" id="ARBA00023053"/>
    </source>
</evidence>
<dbReference type="InterPro" id="IPR020903">
    <property type="entry name" value="ENaC_CS"/>
</dbReference>
<dbReference type="OrthoDB" id="199913at2759"/>
<feature type="transmembrane region" description="Helical" evidence="13">
    <location>
        <begin position="46"/>
        <end position="67"/>
    </location>
</feature>
<evidence type="ECO:0000256" key="3">
    <source>
        <dbReference type="ARBA" id="ARBA00022448"/>
    </source>
</evidence>
<dbReference type="Pfam" id="PF00858">
    <property type="entry name" value="ASC"/>
    <property type="match status" value="1"/>
</dbReference>
<evidence type="ECO:0000256" key="6">
    <source>
        <dbReference type="ARBA" id="ARBA00022989"/>
    </source>
</evidence>
<reference evidence="14" key="1">
    <citation type="submission" date="2022-01" db="EMBL/GenBank/DDBJ databases">
        <authorList>
            <person name="King R."/>
        </authorList>
    </citation>
    <scope>NUCLEOTIDE SEQUENCE</scope>
</reference>
<keyword evidence="7" id="KW-0915">Sodium</keyword>
<keyword evidence="11 12" id="KW-0407">Ion channel</keyword>
<dbReference type="Gene3D" id="1.10.287.770">
    <property type="entry name" value="YojJ-like"/>
    <property type="match status" value="1"/>
</dbReference>
<name>A0A9P0J4L0_9DIPT</name>
<dbReference type="PRINTS" id="PR01078">
    <property type="entry name" value="AMINACHANNEL"/>
</dbReference>
<protein>
    <submittedName>
        <fullName evidence="14">Uncharacterized protein</fullName>
    </submittedName>
</protein>
<keyword evidence="15" id="KW-1185">Reference proteome</keyword>
<keyword evidence="3 12" id="KW-0813">Transport</keyword>
<keyword evidence="4 12" id="KW-0894">Sodium channel</keyword>
<evidence type="ECO:0000313" key="15">
    <source>
        <dbReference type="Proteomes" id="UP001153620"/>
    </source>
</evidence>
<keyword evidence="10 12" id="KW-0739">Sodium transport</keyword>
<dbReference type="PANTHER" id="PTHR11690:SF288">
    <property type="entry name" value="AMILORIDE-SENSITIVE NA+ CHANNEL-RELATED"/>
    <property type="match status" value="1"/>
</dbReference>
<keyword evidence="5 12" id="KW-0812">Transmembrane</keyword>
<evidence type="ECO:0000256" key="9">
    <source>
        <dbReference type="ARBA" id="ARBA00023136"/>
    </source>
</evidence>
<dbReference type="InterPro" id="IPR001873">
    <property type="entry name" value="ENaC"/>
</dbReference>
<dbReference type="Gene3D" id="1.10.287.820">
    <property type="entry name" value="Acid-sensing ion channel domain"/>
    <property type="match status" value="1"/>
</dbReference>
<accession>A0A9P0J4L0</accession>
<feature type="transmembrane region" description="Helical" evidence="13">
    <location>
        <begin position="491"/>
        <end position="515"/>
    </location>
</feature>
<keyword evidence="6 13" id="KW-1133">Transmembrane helix</keyword>
<dbReference type="GO" id="GO:0015280">
    <property type="term" value="F:ligand-gated sodium channel activity"/>
    <property type="evidence" value="ECO:0007669"/>
    <property type="project" value="TreeGrafter"/>
</dbReference>
<gene>
    <name evidence="14" type="ORF">CHIRRI_LOCUS12465</name>
</gene>
<evidence type="ECO:0000256" key="1">
    <source>
        <dbReference type="ARBA" id="ARBA00004141"/>
    </source>
</evidence>
<dbReference type="GO" id="GO:0005886">
    <property type="term" value="C:plasma membrane"/>
    <property type="evidence" value="ECO:0007669"/>
    <property type="project" value="TreeGrafter"/>
</dbReference>
<evidence type="ECO:0000256" key="5">
    <source>
        <dbReference type="ARBA" id="ARBA00022692"/>
    </source>
</evidence>